<proteinExistence type="predicted"/>
<dbReference type="Proteomes" id="UP000238493">
    <property type="component" value="Unassembled WGS sequence"/>
</dbReference>
<sequence>MAGNSIPSVSKIWSWPNYQARIGIKIANSFSGDSGAVTHSSRDEAAIAKLLCASFAYLRN</sequence>
<name>A0A2S7J2Y3_9HYPH</name>
<gene>
    <name evidence="1" type="ORF">C3731_05095</name>
</gene>
<evidence type="ECO:0000313" key="1">
    <source>
        <dbReference type="EMBL" id="PQA74612.1"/>
    </source>
</evidence>
<organism evidence="1 2">
    <name type="scientific">Brucella oryzae</name>
    <dbReference type="NCBI Taxonomy" id="335286"/>
    <lineage>
        <taxon>Bacteria</taxon>
        <taxon>Pseudomonadati</taxon>
        <taxon>Pseudomonadota</taxon>
        <taxon>Alphaproteobacteria</taxon>
        <taxon>Hyphomicrobiales</taxon>
        <taxon>Brucellaceae</taxon>
        <taxon>Brucella/Ochrobactrum group</taxon>
        <taxon>Brucella</taxon>
    </lineage>
</organism>
<dbReference type="AlphaFoldDB" id="A0A2S7J2Y3"/>
<reference evidence="1 2" key="1">
    <citation type="submission" date="2018-02" db="EMBL/GenBank/DDBJ databases">
        <title>Draft genome sequence of Ochrobactrum oryzae found in Brazil.</title>
        <authorList>
            <person name="Cerdeira L."/>
            <person name="Andrade F."/>
            <person name="Zacariotto T."/>
            <person name="Barbosa B."/>
            <person name="Santos S."/>
            <person name="Cassetari V."/>
            <person name="Lincopan N."/>
        </authorList>
    </citation>
    <scope>NUCLEOTIDE SEQUENCE [LARGE SCALE GENOMIC DNA]</scope>
    <source>
        <strain evidence="1 2">OA447</strain>
    </source>
</reference>
<comment type="caution">
    <text evidence="1">The sequence shown here is derived from an EMBL/GenBank/DDBJ whole genome shotgun (WGS) entry which is preliminary data.</text>
</comment>
<accession>A0A2S7J2Y3</accession>
<protein>
    <submittedName>
        <fullName evidence="1">Uncharacterized protein</fullName>
    </submittedName>
</protein>
<evidence type="ECO:0000313" key="2">
    <source>
        <dbReference type="Proteomes" id="UP000238493"/>
    </source>
</evidence>
<keyword evidence="2" id="KW-1185">Reference proteome</keyword>
<dbReference type="EMBL" id="PTRC01000009">
    <property type="protein sequence ID" value="PQA74612.1"/>
    <property type="molecule type" value="Genomic_DNA"/>
</dbReference>